<dbReference type="Pfam" id="PF22468">
    <property type="entry name" value="ACT_9"/>
    <property type="match status" value="2"/>
</dbReference>
<dbReference type="EMBL" id="JANLCM010000001">
    <property type="protein sequence ID" value="MCS5716804.1"/>
    <property type="molecule type" value="Genomic_DNA"/>
</dbReference>
<evidence type="ECO:0000256" key="1">
    <source>
        <dbReference type="ARBA" id="ARBA00002843"/>
    </source>
</evidence>
<evidence type="ECO:0000256" key="4">
    <source>
        <dbReference type="ARBA" id="ARBA00005139"/>
    </source>
</evidence>
<dbReference type="RefSeq" id="WP_259504342.1">
    <property type="nucleotide sequence ID" value="NZ_JANLCM010000001.1"/>
</dbReference>
<comment type="catalytic activity">
    <reaction evidence="15 16">
        <text>L-aspartate + ATP = 4-phospho-L-aspartate + ADP</text>
        <dbReference type="Rhea" id="RHEA:23776"/>
        <dbReference type="ChEBI" id="CHEBI:29991"/>
        <dbReference type="ChEBI" id="CHEBI:30616"/>
        <dbReference type="ChEBI" id="CHEBI:57535"/>
        <dbReference type="ChEBI" id="CHEBI:456216"/>
        <dbReference type="EC" id="2.7.2.4"/>
    </reaction>
</comment>
<comment type="pathway">
    <text evidence="4 17">Amino-acid biosynthesis; L-threonine biosynthesis; L-threonine from L-aspartate: step 1/5.</text>
</comment>
<dbReference type="NCBIfam" id="NF005153">
    <property type="entry name" value="PRK06635.1-1"/>
    <property type="match status" value="1"/>
</dbReference>
<dbReference type="InterPro" id="IPR005260">
    <property type="entry name" value="Asp_kin_monofn"/>
</dbReference>
<dbReference type="EC" id="2.7.2.4" evidence="6 16"/>
<keyword evidence="20" id="KW-1185">Reference proteome</keyword>
<dbReference type="NCBIfam" id="NF005154">
    <property type="entry name" value="PRK06635.1-2"/>
    <property type="match status" value="1"/>
</dbReference>
<comment type="similarity">
    <text evidence="5 16">Belongs to the aspartokinase family.</text>
</comment>
<sequence>MSLIVQKYGGSSVADAESIKRVAKRIVETRKAGNEVVVAVSAMGDTTDELLDLAHEVAPIPAPREMDMLLSAGERISMALLAMAIESLGHDARSFTGSQAGMITDARHGAARIVDVTPVRLREALDEGAIVIVAGFQGFNRDTKDITTLGRGGSDTTAVALAAALDADICEIYTDVDGIFTADPRVVPKASKIDRITSEEMLELAANGAKVLYIRAVEYARRHGVTLHVRSSFNNNEGTIVYNPTDDETAGHNESIESGSEGAVEEPMIAGVATDLSEAKITVVGVPDIPGKAAQIFTIVAKTGANIDMIVQNVSAASTGLTDISFTLPKSEGQGVLTALRAEQDEVGFLGLQYDDQIGKLALVGAGMRTNAGVSAKLFTALFEAGINIEMISTSEIRISVVTRADTINDALRVVHTAFGLDSDEEAVVHAGTGR</sequence>
<dbReference type="NCBIfam" id="NF005155">
    <property type="entry name" value="PRK06635.1-4"/>
    <property type="match status" value="1"/>
</dbReference>
<accession>A0ABT2GKQ1</accession>
<dbReference type="InterPro" id="IPR018042">
    <property type="entry name" value="Aspartate_kinase_CS"/>
</dbReference>
<dbReference type="InterPro" id="IPR041740">
    <property type="entry name" value="AKii-LysC-BS"/>
</dbReference>
<evidence type="ECO:0000256" key="8">
    <source>
        <dbReference type="ARBA" id="ARBA00022605"/>
    </source>
</evidence>
<dbReference type="SUPFAM" id="SSF55021">
    <property type="entry name" value="ACT-like"/>
    <property type="match status" value="2"/>
</dbReference>
<dbReference type="PIRSF" id="PIRSF000726">
    <property type="entry name" value="Asp_kin"/>
    <property type="match status" value="1"/>
</dbReference>
<protein>
    <recommendedName>
        <fullName evidence="7 16">Aspartokinase</fullName>
        <ecNumber evidence="6 16">2.7.2.4</ecNumber>
    </recommendedName>
</protein>
<evidence type="ECO:0000256" key="3">
    <source>
        <dbReference type="ARBA" id="ARBA00004986"/>
    </source>
</evidence>
<dbReference type="Pfam" id="PF00696">
    <property type="entry name" value="AA_kinase"/>
    <property type="match status" value="1"/>
</dbReference>
<keyword evidence="11 16" id="KW-0418">Kinase</keyword>
<proteinExistence type="inferred from homology"/>
<feature type="domain" description="ACT" evidence="18">
    <location>
        <begin position="363"/>
        <end position="435"/>
    </location>
</feature>
<evidence type="ECO:0000256" key="9">
    <source>
        <dbReference type="ARBA" id="ARBA00022679"/>
    </source>
</evidence>
<comment type="caution">
    <text evidence="19">The sequence shown here is derived from an EMBL/GenBank/DDBJ whole genome shotgun (WGS) entry which is preliminary data.</text>
</comment>
<comment type="pathway">
    <text evidence="2 17">Amino-acid biosynthesis; L-lysine biosynthesis via DAP pathway; (S)-tetrahydrodipicolinate from L-aspartate: step 1/4.</text>
</comment>
<keyword evidence="13" id="KW-0220">Diaminopimelate biosynthesis</keyword>
<keyword evidence="10" id="KW-0547">Nucleotide-binding</keyword>
<organism evidence="19 20">
    <name type="scientific">Herbiconiux aconitum</name>
    <dbReference type="NCBI Taxonomy" id="2970913"/>
    <lineage>
        <taxon>Bacteria</taxon>
        <taxon>Bacillati</taxon>
        <taxon>Actinomycetota</taxon>
        <taxon>Actinomycetes</taxon>
        <taxon>Micrococcales</taxon>
        <taxon>Microbacteriaceae</taxon>
        <taxon>Herbiconiux</taxon>
    </lineage>
</organism>
<dbReference type="InterPro" id="IPR001341">
    <property type="entry name" value="Asp_kinase"/>
</dbReference>
<dbReference type="Gene3D" id="3.30.2130.10">
    <property type="entry name" value="VC0802-like"/>
    <property type="match status" value="1"/>
</dbReference>
<dbReference type="PROSITE" id="PS00324">
    <property type="entry name" value="ASPARTOKINASE"/>
    <property type="match status" value="1"/>
</dbReference>
<dbReference type="CDD" id="cd04261">
    <property type="entry name" value="AAK_AKii-LysC-BS"/>
    <property type="match status" value="1"/>
</dbReference>
<evidence type="ECO:0000259" key="18">
    <source>
        <dbReference type="PROSITE" id="PS51671"/>
    </source>
</evidence>
<dbReference type="InterPro" id="IPR036393">
    <property type="entry name" value="AceGlu_kinase-like_sf"/>
</dbReference>
<keyword evidence="14" id="KW-0457">Lysine biosynthesis</keyword>
<dbReference type="InterPro" id="IPR001048">
    <property type="entry name" value="Asp/Glu/Uridylate_kinase"/>
</dbReference>
<dbReference type="PANTHER" id="PTHR21499:SF3">
    <property type="entry name" value="ASPARTOKINASE"/>
    <property type="match status" value="1"/>
</dbReference>
<dbReference type="Gene3D" id="3.40.1160.10">
    <property type="entry name" value="Acetylglutamate kinase-like"/>
    <property type="match status" value="1"/>
</dbReference>
<evidence type="ECO:0000256" key="7">
    <source>
        <dbReference type="ARBA" id="ARBA00016273"/>
    </source>
</evidence>
<dbReference type="InterPro" id="IPR045865">
    <property type="entry name" value="ACT-like_dom_sf"/>
</dbReference>
<evidence type="ECO:0000256" key="2">
    <source>
        <dbReference type="ARBA" id="ARBA00004766"/>
    </source>
</evidence>
<keyword evidence="8 17" id="KW-0028">Amino-acid biosynthesis</keyword>
<keyword evidence="12" id="KW-0067">ATP-binding</keyword>
<dbReference type="CDD" id="cd04936">
    <property type="entry name" value="ACT_AKii-LysC-BS-like_2"/>
    <property type="match status" value="1"/>
</dbReference>
<evidence type="ECO:0000256" key="13">
    <source>
        <dbReference type="ARBA" id="ARBA00022915"/>
    </source>
</evidence>
<evidence type="ECO:0000256" key="17">
    <source>
        <dbReference type="RuleBase" id="RU004249"/>
    </source>
</evidence>
<dbReference type="CDD" id="cd04913">
    <property type="entry name" value="ACT_AKii-LysC-BS-like_1"/>
    <property type="match status" value="1"/>
</dbReference>
<comment type="pathway">
    <text evidence="3 17">Amino-acid biosynthesis; L-methionine biosynthesis via de novo pathway; L-homoserine from L-aspartate: step 1/3.</text>
</comment>
<evidence type="ECO:0000313" key="19">
    <source>
        <dbReference type="EMBL" id="MCS5716804.1"/>
    </source>
</evidence>
<evidence type="ECO:0000256" key="14">
    <source>
        <dbReference type="ARBA" id="ARBA00023154"/>
    </source>
</evidence>
<evidence type="ECO:0000256" key="10">
    <source>
        <dbReference type="ARBA" id="ARBA00022741"/>
    </source>
</evidence>
<dbReference type="PANTHER" id="PTHR21499">
    <property type="entry name" value="ASPARTATE KINASE"/>
    <property type="match status" value="1"/>
</dbReference>
<evidence type="ECO:0000256" key="6">
    <source>
        <dbReference type="ARBA" id="ARBA00013059"/>
    </source>
</evidence>
<evidence type="ECO:0000256" key="16">
    <source>
        <dbReference type="RuleBase" id="RU003448"/>
    </source>
</evidence>
<keyword evidence="9 16" id="KW-0808">Transferase</keyword>
<reference evidence="19" key="1">
    <citation type="submission" date="2022-08" db="EMBL/GenBank/DDBJ databases">
        <authorList>
            <person name="Deng Y."/>
            <person name="Han X.-F."/>
            <person name="Zhang Y.-Q."/>
        </authorList>
    </citation>
    <scope>NUCLEOTIDE SEQUENCE</scope>
    <source>
        <strain evidence="19">CPCC 205763</strain>
    </source>
</reference>
<evidence type="ECO:0000313" key="20">
    <source>
        <dbReference type="Proteomes" id="UP001165584"/>
    </source>
</evidence>
<dbReference type="PROSITE" id="PS51671">
    <property type="entry name" value="ACT"/>
    <property type="match status" value="2"/>
</dbReference>
<evidence type="ECO:0000256" key="15">
    <source>
        <dbReference type="ARBA" id="ARBA00047872"/>
    </source>
</evidence>
<dbReference type="InterPro" id="IPR002912">
    <property type="entry name" value="ACT_dom"/>
</dbReference>
<gene>
    <name evidence="19" type="ORF">N1027_01490</name>
</gene>
<evidence type="ECO:0000256" key="11">
    <source>
        <dbReference type="ARBA" id="ARBA00022777"/>
    </source>
</evidence>
<evidence type="ECO:0000256" key="12">
    <source>
        <dbReference type="ARBA" id="ARBA00022840"/>
    </source>
</evidence>
<comment type="function">
    <text evidence="1">Catalyzes the phosphorylation of the beta-carboxyl group of aspartic acid with ATP to yield 4-phospho-L-aspartate, which is involved in the branched biosynthetic pathway leading to the biosynthesis of amino acids lysine, threonine, isoleucine and methionine.</text>
</comment>
<dbReference type="Proteomes" id="UP001165584">
    <property type="component" value="Unassembled WGS sequence"/>
</dbReference>
<dbReference type="NCBIfam" id="TIGR00657">
    <property type="entry name" value="asp_kinases"/>
    <property type="match status" value="1"/>
</dbReference>
<evidence type="ECO:0000256" key="5">
    <source>
        <dbReference type="ARBA" id="ARBA00010122"/>
    </source>
</evidence>
<feature type="domain" description="ACT" evidence="18">
    <location>
        <begin position="281"/>
        <end position="357"/>
    </location>
</feature>
<name>A0ABT2GKQ1_9MICO</name>
<dbReference type="InterPro" id="IPR054352">
    <property type="entry name" value="ACT_Aspartokinase"/>
</dbReference>
<dbReference type="GO" id="GO:0004072">
    <property type="term" value="F:aspartate kinase activity"/>
    <property type="evidence" value="ECO:0007669"/>
    <property type="project" value="UniProtKB-EC"/>
</dbReference>
<dbReference type="SUPFAM" id="SSF53633">
    <property type="entry name" value="Carbamate kinase-like"/>
    <property type="match status" value="1"/>
</dbReference>